<feature type="region of interest" description="Disordered" evidence="2">
    <location>
        <begin position="1"/>
        <end position="30"/>
    </location>
</feature>
<dbReference type="InterPro" id="IPR050317">
    <property type="entry name" value="Plant_Fungal_Acyltransferase"/>
</dbReference>
<dbReference type="PANTHER" id="PTHR31642">
    <property type="entry name" value="TRICHOTHECENE 3-O-ACETYLTRANSFERASE"/>
    <property type="match status" value="1"/>
</dbReference>
<keyword evidence="3" id="KW-0808">Transferase</keyword>
<evidence type="ECO:0000256" key="2">
    <source>
        <dbReference type="SAM" id="MobiDB-lite"/>
    </source>
</evidence>
<evidence type="ECO:0000313" key="4">
    <source>
        <dbReference type="Proteomes" id="UP000289340"/>
    </source>
</evidence>
<dbReference type="Gramene" id="XM_028390118.1">
    <property type="protein sequence ID" value="XP_028245919.1"/>
    <property type="gene ID" value="LOC114423373"/>
</dbReference>
<comment type="similarity">
    <text evidence="1">Belongs to the plant acyltransferase family.</text>
</comment>
<evidence type="ECO:0000313" key="3">
    <source>
        <dbReference type="EMBL" id="RZB99703.1"/>
    </source>
</evidence>
<dbReference type="EMBL" id="QZWG01000008">
    <property type="protein sequence ID" value="RZB99703.1"/>
    <property type="molecule type" value="Genomic_DNA"/>
</dbReference>
<dbReference type="GO" id="GO:0016747">
    <property type="term" value="F:acyltransferase activity, transferring groups other than amino-acyl groups"/>
    <property type="evidence" value="ECO:0007669"/>
    <property type="project" value="TreeGrafter"/>
</dbReference>
<reference evidence="3 4" key="1">
    <citation type="submission" date="2018-09" db="EMBL/GenBank/DDBJ databases">
        <title>A high-quality reference genome of wild soybean provides a powerful tool to mine soybean genomes.</title>
        <authorList>
            <person name="Xie M."/>
            <person name="Chung C.Y.L."/>
            <person name="Li M.-W."/>
            <person name="Wong F.-L."/>
            <person name="Chan T.-F."/>
            <person name="Lam H.-M."/>
        </authorList>
    </citation>
    <scope>NUCLEOTIDE SEQUENCE [LARGE SCALE GENOMIC DNA]</scope>
    <source>
        <strain evidence="4">cv. W05</strain>
        <tissue evidence="3">Hypocotyl of etiolated seedlings</tissue>
    </source>
</reference>
<dbReference type="Proteomes" id="UP000289340">
    <property type="component" value="Chromosome 8"/>
</dbReference>
<sequence>MATIKASHTVVPNQPTPKGRLWLSNSDNSTRKAHSPVIYIYKAKHNIEYNIERMKESLSKTLVYFYPVAGRLSLSESGRMEVDCNAKGVTLIEAETAKTLADFGDFSPSDSIKEELVPAIDYHSQPIQEIPLLFVQLTRFKGDQQQQHGLAIGMAYSHPVADGLAWTRFVNTWATVNRGDSLDVNEMPFLDRTILKFPTWSSSLSLLSPPPLSHSDHPELKPLPLILGRSDSTEEQNKKTTASVLKLTSKQVEMLKKKANDQGSTPCTRFEAVAAHIWRCACKARGQHHKQPTIVRFNGDIRNRLIPPLPRNYFGNALVATVTPECYVGEITSRPLSYAARKLREAIALLRDEYIRSQLEAVFGEEQLKCIRAFFLGQGEGRSEPFGGNPNLQITSWINFPVDSTDFGWGKPVYFGLGYVCALDRGIIVRDPQDDGSLIVIMHFQIAHMQLFKKLFYEDIFTSRL</sequence>
<evidence type="ECO:0000256" key="1">
    <source>
        <dbReference type="ARBA" id="ARBA00009861"/>
    </source>
</evidence>
<accession>A0A445JML0</accession>
<protein>
    <submittedName>
        <fullName evidence="3">Spermidine hydroxycinnamoyl transferase</fullName>
    </submittedName>
</protein>
<gene>
    <name evidence="3" type="ORF">D0Y65_022207</name>
</gene>
<dbReference type="AlphaFoldDB" id="A0A445JML0"/>
<comment type="caution">
    <text evidence="3">The sequence shown here is derived from an EMBL/GenBank/DDBJ whole genome shotgun (WGS) entry which is preliminary data.</text>
</comment>
<name>A0A445JML0_GLYSO</name>
<dbReference type="InterPro" id="IPR023213">
    <property type="entry name" value="CAT-like_dom_sf"/>
</dbReference>
<dbReference type="Pfam" id="PF02458">
    <property type="entry name" value="Transferase"/>
    <property type="match status" value="1"/>
</dbReference>
<dbReference type="Gene3D" id="3.30.559.10">
    <property type="entry name" value="Chloramphenicol acetyltransferase-like domain"/>
    <property type="match status" value="2"/>
</dbReference>
<organism evidence="3 4">
    <name type="scientific">Glycine soja</name>
    <name type="common">Wild soybean</name>
    <dbReference type="NCBI Taxonomy" id="3848"/>
    <lineage>
        <taxon>Eukaryota</taxon>
        <taxon>Viridiplantae</taxon>
        <taxon>Streptophyta</taxon>
        <taxon>Embryophyta</taxon>
        <taxon>Tracheophyta</taxon>
        <taxon>Spermatophyta</taxon>
        <taxon>Magnoliopsida</taxon>
        <taxon>eudicotyledons</taxon>
        <taxon>Gunneridae</taxon>
        <taxon>Pentapetalae</taxon>
        <taxon>rosids</taxon>
        <taxon>fabids</taxon>
        <taxon>Fabales</taxon>
        <taxon>Fabaceae</taxon>
        <taxon>Papilionoideae</taxon>
        <taxon>50 kb inversion clade</taxon>
        <taxon>NPAAA clade</taxon>
        <taxon>indigoferoid/millettioid clade</taxon>
        <taxon>Phaseoleae</taxon>
        <taxon>Glycine</taxon>
        <taxon>Glycine subgen. Soja</taxon>
    </lineage>
</organism>
<proteinExistence type="inferred from homology"/>
<dbReference type="PANTHER" id="PTHR31642:SF175">
    <property type="entry name" value="SPERMIDINE HYDROXYCINNAMOYL TRANSFERASE"/>
    <property type="match status" value="1"/>
</dbReference>
<keyword evidence="4" id="KW-1185">Reference proteome</keyword>